<dbReference type="GeneID" id="115744544"/>
<gene>
    <name evidence="2" type="primary">LOC115744544</name>
</gene>
<organism evidence="1 2">
    <name type="scientific">Rhodamnia argentea</name>
    <dbReference type="NCBI Taxonomy" id="178133"/>
    <lineage>
        <taxon>Eukaryota</taxon>
        <taxon>Viridiplantae</taxon>
        <taxon>Streptophyta</taxon>
        <taxon>Embryophyta</taxon>
        <taxon>Tracheophyta</taxon>
        <taxon>Spermatophyta</taxon>
        <taxon>Magnoliopsida</taxon>
        <taxon>eudicotyledons</taxon>
        <taxon>Gunneridae</taxon>
        <taxon>Pentapetalae</taxon>
        <taxon>rosids</taxon>
        <taxon>malvids</taxon>
        <taxon>Myrtales</taxon>
        <taxon>Myrtaceae</taxon>
        <taxon>Myrtoideae</taxon>
        <taxon>Myrteae</taxon>
        <taxon>Australasian group</taxon>
        <taxon>Rhodamnia</taxon>
    </lineage>
</organism>
<dbReference type="OrthoDB" id="1080856at2759"/>
<accession>A0A8B8PMN7</accession>
<dbReference type="PANTHER" id="PTHR36811:SF2">
    <property type="entry name" value="OS08G0444440 PROTEIN"/>
    <property type="match status" value="1"/>
</dbReference>
<keyword evidence="1" id="KW-1185">Reference proteome</keyword>
<sequence length="203" mass="23087">METAKRLWCFMLGASKMEKRASLGVRKKRPTKRSKKTGLLRYLRTDTYMFAPLISRSSSHLFPRKTLPFSDAGGRARKENERRLVEKIGEYLKSDSYMYAPIVDTEEIKDTVAGPICQLERALVVFSARKTTTGDQSKNQSASLIVENHLSKDNRPEISLAGHSFGQRETVKHTVYQNCRTSTVSVVAGKQRLNKEFRKVVID</sequence>
<reference evidence="2" key="1">
    <citation type="submission" date="2025-08" db="UniProtKB">
        <authorList>
            <consortium name="RefSeq"/>
        </authorList>
    </citation>
    <scope>IDENTIFICATION</scope>
    <source>
        <tissue evidence="2">Leaf</tissue>
    </source>
</reference>
<dbReference type="Proteomes" id="UP000827889">
    <property type="component" value="Chromosome 4"/>
</dbReference>
<dbReference type="RefSeq" id="XP_030535637.1">
    <property type="nucleotide sequence ID" value="XM_030679777.2"/>
</dbReference>
<dbReference type="AlphaFoldDB" id="A0A8B8PMN7"/>
<dbReference type="PANTHER" id="PTHR36811">
    <property type="entry name" value="OS08G0444440 PROTEIN"/>
    <property type="match status" value="1"/>
</dbReference>
<dbReference type="KEGG" id="rarg:115744544"/>
<evidence type="ECO:0000313" key="2">
    <source>
        <dbReference type="RefSeq" id="XP_030535637.1"/>
    </source>
</evidence>
<protein>
    <submittedName>
        <fullName evidence="2">Uncharacterized protein LOC115744544 isoform X1</fullName>
    </submittedName>
</protein>
<proteinExistence type="predicted"/>
<name>A0A8B8PMN7_9MYRT</name>
<evidence type="ECO:0000313" key="1">
    <source>
        <dbReference type="Proteomes" id="UP000827889"/>
    </source>
</evidence>